<organism evidence="3">
    <name type="scientific">Micromonospora sp. HUAS YX12</name>
    <dbReference type="NCBI Taxonomy" id="3156396"/>
    <lineage>
        <taxon>Bacteria</taxon>
        <taxon>Bacillati</taxon>
        <taxon>Actinomycetota</taxon>
        <taxon>Actinomycetes</taxon>
        <taxon>Micromonosporales</taxon>
        <taxon>Micromonosporaceae</taxon>
        <taxon>Micromonospora</taxon>
    </lineage>
</organism>
<sequence>MRRGVKRAIAAVAATGLALVAIPGTPAFAISKVSCTSSTVDIITVLNYHHCYSGAGKVNTTINGVVRIKAGNNTAFVTLSNGDVIFYNPGESTSFSAPRQDYYGGPDRLVAMR</sequence>
<dbReference type="InterPro" id="IPR015161">
    <property type="entry name" value="Sklp_toxin_b/g_crystallin"/>
</dbReference>
<dbReference type="EMBL" id="CP157974">
    <property type="protein sequence ID" value="XBT81365.1"/>
    <property type="molecule type" value="Genomic_DNA"/>
</dbReference>
<dbReference type="AlphaFoldDB" id="A0AAU7R1S8"/>
<gene>
    <name evidence="3" type="ORF">ABIH81_27605</name>
</gene>
<dbReference type="RefSeq" id="WP_349877820.1">
    <property type="nucleotide sequence ID" value="NZ_CP157974.1"/>
</dbReference>
<proteinExistence type="predicted"/>
<feature type="signal peptide" evidence="1">
    <location>
        <begin position="1"/>
        <end position="29"/>
    </location>
</feature>
<evidence type="ECO:0000256" key="1">
    <source>
        <dbReference type="SAM" id="SignalP"/>
    </source>
</evidence>
<evidence type="ECO:0000259" key="2">
    <source>
        <dbReference type="Pfam" id="PF09076"/>
    </source>
</evidence>
<dbReference type="Pfam" id="PF09076">
    <property type="entry name" value="Crystall_2"/>
    <property type="match status" value="1"/>
</dbReference>
<reference evidence="3" key="1">
    <citation type="submission" date="2024-06" db="EMBL/GenBank/DDBJ databases">
        <title>Micromonospora sp. strain HUAS YX12 genome sequences.</title>
        <authorList>
            <person name="Mo P."/>
        </authorList>
    </citation>
    <scope>NUCLEOTIDE SEQUENCE</scope>
    <source>
        <strain evidence="3">HUAS YX12</strain>
    </source>
</reference>
<dbReference type="InterPro" id="IPR015791">
    <property type="entry name" value="Antimic/Inh_G_crystallin-like"/>
</dbReference>
<name>A0AAU7R1S8_9ACTN</name>
<dbReference type="Gene3D" id="2.60.20.30">
    <property type="match status" value="1"/>
</dbReference>
<evidence type="ECO:0000313" key="3">
    <source>
        <dbReference type="EMBL" id="XBT81365.1"/>
    </source>
</evidence>
<keyword evidence="1" id="KW-0732">Signal</keyword>
<feature type="chain" id="PRO_5043414441" evidence="1">
    <location>
        <begin position="30"/>
        <end position="113"/>
    </location>
</feature>
<accession>A0AAU7R1S8</accession>
<feature type="domain" description="Streptomyces killer toxin-like beta/gamma crystallin" evidence="2">
    <location>
        <begin position="50"/>
        <end position="87"/>
    </location>
</feature>
<protein>
    <submittedName>
        <fullName evidence="3">Beta/gamma crystallin domain-containing protein</fullName>
    </submittedName>
</protein>